<dbReference type="Pfam" id="PF20463">
    <property type="entry name" value="PDH_C"/>
    <property type="match status" value="1"/>
</dbReference>
<dbReference type="GO" id="GO:0008977">
    <property type="term" value="F:prephenate dehydrogenase (NAD+) activity"/>
    <property type="evidence" value="ECO:0007669"/>
    <property type="project" value="UniProtKB-EC"/>
</dbReference>
<comment type="pathway">
    <text evidence="1">Amino-acid biosynthesis; L-tyrosine biosynthesis; (4-hydroxyphenyl)pyruvate from prephenate (NAD(+) route): step 1/1.</text>
</comment>
<keyword evidence="8" id="KW-0520">NAD</keyword>
<dbReference type="Pfam" id="PF02153">
    <property type="entry name" value="PDH_N"/>
    <property type="match status" value="1"/>
</dbReference>
<dbReference type="InterPro" id="IPR046826">
    <property type="entry name" value="PDH_N"/>
</dbReference>
<dbReference type="InterPro" id="IPR046825">
    <property type="entry name" value="PDH_C"/>
</dbReference>
<dbReference type="RefSeq" id="WP_071864019.1">
    <property type="nucleotide sequence ID" value="NZ_JBHLVQ010000010.1"/>
</dbReference>
<dbReference type="STRING" id="317010.RU96_GL001199"/>
<gene>
    <name evidence="13" type="ORF">RU96_GL001199</name>
</gene>
<dbReference type="InterPro" id="IPR036291">
    <property type="entry name" value="NAD(P)-bd_dom_sf"/>
</dbReference>
<evidence type="ECO:0000256" key="6">
    <source>
        <dbReference type="ARBA" id="ARBA00022605"/>
    </source>
</evidence>
<dbReference type="GO" id="GO:0006571">
    <property type="term" value="P:tyrosine biosynthetic process"/>
    <property type="evidence" value="ECO:0007669"/>
    <property type="project" value="UniProtKB-UniPathway"/>
</dbReference>
<dbReference type="PANTHER" id="PTHR21363:SF0">
    <property type="entry name" value="PREPHENATE DEHYDROGENASE [NADP(+)]"/>
    <property type="match status" value="1"/>
</dbReference>
<evidence type="ECO:0000259" key="11">
    <source>
        <dbReference type="PROSITE" id="PS51176"/>
    </source>
</evidence>
<dbReference type="PANTHER" id="PTHR21363">
    <property type="entry name" value="PREPHENATE DEHYDROGENASE"/>
    <property type="match status" value="1"/>
</dbReference>
<organism evidence="13 14">
    <name type="scientific">Enterococcus canintestini</name>
    <dbReference type="NCBI Taxonomy" id="317010"/>
    <lineage>
        <taxon>Bacteria</taxon>
        <taxon>Bacillati</taxon>
        <taxon>Bacillota</taxon>
        <taxon>Bacilli</taxon>
        <taxon>Lactobacillales</taxon>
        <taxon>Enterococcaceae</taxon>
        <taxon>Enterococcus</taxon>
    </lineage>
</organism>
<dbReference type="InterPro" id="IPR050812">
    <property type="entry name" value="Preph/Arog_dehydrog"/>
</dbReference>
<accession>A0A1L8R9P3</accession>
<dbReference type="FunFam" id="1.10.3660.10:FF:000003">
    <property type="entry name" value="Prephenate dehydrogenase"/>
    <property type="match status" value="1"/>
</dbReference>
<dbReference type="SUPFAM" id="SSF55021">
    <property type="entry name" value="ACT-like"/>
    <property type="match status" value="1"/>
</dbReference>
<evidence type="ECO:0000313" key="13">
    <source>
        <dbReference type="EMBL" id="OJG16457.1"/>
    </source>
</evidence>
<keyword evidence="5" id="KW-0827">Tyrosine biosynthesis</keyword>
<name>A0A1L8R9P3_9ENTE</name>
<reference evidence="13 14" key="1">
    <citation type="submission" date="2014-12" db="EMBL/GenBank/DDBJ databases">
        <title>Draft genome sequences of 29 type strains of Enterococci.</title>
        <authorList>
            <person name="Zhong Z."/>
            <person name="Sun Z."/>
            <person name="Liu W."/>
            <person name="Zhang W."/>
            <person name="Zhang H."/>
        </authorList>
    </citation>
    <scope>NUCLEOTIDE SEQUENCE [LARGE SCALE GENOMIC DNA]</scope>
    <source>
        <strain evidence="13 14">DSM 21207</strain>
    </source>
</reference>
<dbReference type="GO" id="GO:0070403">
    <property type="term" value="F:NAD+ binding"/>
    <property type="evidence" value="ECO:0007669"/>
    <property type="project" value="InterPro"/>
</dbReference>
<dbReference type="AlphaFoldDB" id="A0A1L8R9P3"/>
<dbReference type="Proteomes" id="UP000182835">
    <property type="component" value="Unassembled WGS sequence"/>
</dbReference>
<dbReference type="InterPro" id="IPR045865">
    <property type="entry name" value="ACT-like_dom_sf"/>
</dbReference>
<dbReference type="OrthoDB" id="9802008at2"/>
<sequence length="363" mass="40365">MEQKVFIVGLGLIGSSLALAIKSKHPKVELSGFDLHETTGEIAVKKGIVTKMANNFAQGALDADIIILAVPVFKTISYLEELAKLPLKEDVLVTDVASTKEQIMATAKTLPFSFIGGHPMAGSHKSGIKAADAHLFENAYYIMTNQKESQNKVVLLQELLSGTKAKFVELTASEHDQITAMLSHLPHIIAAALVTQGDCFNQEHPRAKQLAAGGFRDITRIASSDPKMWTEILLSNQAAILQQLDNWQKEIMKVKKWVTKSDQKEIFHFFDQAKDNRDRLPVHKNGAIPAFYDLYVDVPDEPGVIAEVTGLLGHHQINLINLKIQETREDVNGILQISFRNENDLMRAKACLLRHTNYPTRLK</sequence>
<evidence type="ECO:0000256" key="10">
    <source>
        <dbReference type="ARBA" id="ARBA00049260"/>
    </source>
</evidence>
<protein>
    <recommendedName>
        <fullName evidence="4">Prephenate dehydrogenase</fullName>
        <ecNumber evidence="3">1.3.1.12</ecNumber>
    </recommendedName>
</protein>
<dbReference type="Gene3D" id="3.40.50.720">
    <property type="entry name" value="NAD(P)-binding Rossmann-like Domain"/>
    <property type="match status" value="1"/>
</dbReference>
<dbReference type="InterPro" id="IPR003099">
    <property type="entry name" value="Prephen_DH"/>
</dbReference>
<dbReference type="GO" id="GO:0004665">
    <property type="term" value="F:prephenate dehydrogenase (NADP+) activity"/>
    <property type="evidence" value="ECO:0007669"/>
    <property type="project" value="InterPro"/>
</dbReference>
<dbReference type="PROSITE" id="PS51671">
    <property type="entry name" value="ACT"/>
    <property type="match status" value="1"/>
</dbReference>
<dbReference type="InterPro" id="IPR002912">
    <property type="entry name" value="ACT_dom"/>
</dbReference>
<comment type="caution">
    <text evidence="13">The sequence shown here is derived from an EMBL/GenBank/DDBJ whole genome shotgun (WGS) entry which is preliminary data.</text>
</comment>
<dbReference type="InterPro" id="IPR008927">
    <property type="entry name" value="6-PGluconate_DH-like_C_sf"/>
</dbReference>
<evidence type="ECO:0000256" key="4">
    <source>
        <dbReference type="ARBA" id="ARBA00016891"/>
    </source>
</evidence>
<dbReference type="Pfam" id="PF01842">
    <property type="entry name" value="ACT"/>
    <property type="match status" value="1"/>
</dbReference>
<comment type="catalytic activity">
    <reaction evidence="10">
        <text>prephenate + NAD(+) = 3-(4-hydroxyphenyl)pyruvate + CO2 + NADH</text>
        <dbReference type="Rhea" id="RHEA:13869"/>
        <dbReference type="ChEBI" id="CHEBI:16526"/>
        <dbReference type="ChEBI" id="CHEBI:29934"/>
        <dbReference type="ChEBI" id="CHEBI:36242"/>
        <dbReference type="ChEBI" id="CHEBI:57540"/>
        <dbReference type="ChEBI" id="CHEBI:57945"/>
        <dbReference type="EC" id="1.3.1.12"/>
    </reaction>
</comment>
<evidence type="ECO:0000256" key="9">
    <source>
        <dbReference type="ARBA" id="ARBA00023141"/>
    </source>
</evidence>
<evidence type="ECO:0000259" key="12">
    <source>
        <dbReference type="PROSITE" id="PS51671"/>
    </source>
</evidence>
<dbReference type="Gene3D" id="1.10.3660.10">
    <property type="entry name" value="6-phosphogluconate dehydrogenase C-terminal like domain"/>
    <property type="match status" value="1"/>
</dbReference>
<dbReference type="Gene3D" id="3.30.70.260">
    <property type="match status" value="1"/>
</dbReference>
<evidence type="ECO:0000256" key="5">
    <source>
        <dbReference type="ARBA" id="ARBA00022498"/>
    </source>
</evidence>
<evidence type="ECO:0000256" key="7">
    <source>
        <dbReference type="ARBA" id="ARBA00023002"/>
    </source>
</evidence>
<evidence type="ECO:0000256" key="3">
    <source>
        <dbReference type="ARBA" id="ARBA00012068"/>
    </source>
</evidence>
<dbReference type="SUPFAM" id="SSF48179">
    <property type="entry name" value="6-phosphogluconate dehydrogenase C-terminal domain-like"/>
    <property type="match status" value="1"/>
</dbReference>
<comment type="similarity">
    <text evidence="2">Belongs to the prephenate/arogenate dehydrogenase family.</text>
</comment>
<dbReference type="UniPathway" id="UPA00122">
    <property type="reaction ID" value="UER00961"/>
</dbReference>
<dbReference type="EMBL" id="JXKG01000002">
    <property type="protein sequence ID" value="OJG16457.1"/>
    <property type="molecule type" value="Genomic_DNA"/>
</dbReference>
<evidence type="ECO:0000256" key="8">
    <source>
        <dbReference type="ARBA" id="ARBA00023027"/>
    </source>
</evidence>
<evidence type="ECO:0000256" key="2">
    <source>
        <dbReference type="ARBA" id="ARBA00007964"/>
    </source>
</evidence>
<dbReference type="EC" id="1.3.1.12" evidence="3"/>
<evidence type="ECO:0000256" key="1">
    <source>
        <dbReference type="ARBA" id="ARBA00005067"/>
    </source>
</evidence>
<proteinExistence type="inferred from homology"/>
<dbReference type="SUPFAM" id="SSF51735">
    <property type="entry name" value="NAD(P)-binding Rossmann-fold domains"/>
    <property type="match status" value="1"/>
</dbReference>
<dbReference type="FunFam" id="3.40.50.720:FF:000208">
    <property type="entry name" value="Prephenate dehydrogenase"/>
    <property type="match status" value="1"/>
</dbReference>
<keyword evidence="7" id="KW-0560">Oxidoreductase</keyword>
<keyword evidence="6" id="KW-0028">Amino-acid biosynthesis</keyword>
<dbReference type="NCBIfam" id="NF005107">
    <property type="entry name" value="PRK06545.1-5"/>
    <property type="match status" value="1"/>
</dbReference>
<dbReference type="PROSITE" id="PS51176">
    <property type="entry name" value="PDH_ADH"/>
    <property type="match status" value="1"/>
</dbReference>
<evidence type="ECO:0000313" key="14">
    <source>
        <dbReference type="Proteomes" id="UP000182835"/>
    </source>
</evidence>
<keyword evidence="9" id="KW-0057">Aromatic amino acid biosynthesis</keyword>
<feature type="domain" description="ACT" evidence="12">
    <location>
        <begin position="293"/>
        <end position="363"/>
    </location>
</feature>
<feature type="domain" description="Prephenate/arogenate dehydrogenase" evidence="11">
    <location>
        <begin position="3"/>
        <end position="288"/>
    </location>
</feature>
<dbReference type="CDD" id="cd04909">
    <property type="entry name" value="ACT_PDH-BS"/>
    <property type="match status" value="1"/>
</dbReference>